<accession>V8C3X2</accession>
<dbReference type="PATRIC" id="fig|1073376.3.peg.1568"/>
<name>V8C3X2_9FIRM</name>
<dbReference type="GO" id="GO:0016757">
    <property type="term" value="F:glycosyltransferase activity"/>
    <property type="evidence" value="ECO:0007669"/>
    <property type="project" value="InterPro"/>
</dbReference>
<organism evidence="3 4">
    <name type="scientific">[Ruminococcus] lactaris CC59_002D</name>
    <dbReference type="NCBI Taxonomy" id="1073376"/>
    <lineage>
        <taxon>Bacteria</taxon>
        <taxon>Bacillati</taxon>
        <taxon>Bacillota</taxon>
        <taxon>Clostridia</taxon>
        <taxon>Lachnospirales</taxon>
        <taxon>Lachnospiraceae</taxon>
        <taxon>Mediterraneibacter</taxon>
    </lineage>
</organism>
<dbReference type="Pfam" id="PF13439">
    <property type="entry name" value="Glyco_transf_4"/>
    <property type="match status" value="1"/>
</dbReference>
<dbReference type="Proteomes" id="UP000018683">
    <property type="component" value="Unassembled WGS sequence"/>
</dbReference>
<dbReference type="InterPro" id="IPR001296">
    <property type="entry name" value="Glyco_trans_1"/>
</dbReference>
<comment type="caution">
    <text evidence="3">The sequence shown here is derived from an EMBL/GenBank/DDBJ whole genome shotgun (WGS) entry which is preliminary data.</text>
</comment>
<dbReference type="InterPro" id="IPR050194">
    <property type="entry name" value="Glycosyltransferase_grp1"/>
</dbReference>
<evidence type="ECO:0000313" key="3">
    <source>
        <dbReference type="EMBL" id="ETD22078.1"/>
    </source>
</evidence>
<dbReference type="OrthoDB" id="9804196at2"/>
<evidence type="ECO:0000313" key="4">
    <source>
        <dbReference type="Proteomes" id="UP000018683"/>
    </source>
</evidence>
<feature type="domain" description="Glycosyltransferase subfamily 4-like N-terminal" evidence="2">
    <location>
        <begin position="14"/>
        <end position="169"/>
    </location>
</feature>
<proteinExistence type="predicted"/>
<dbReference type="AlphaFoldDB" id="V8C3X2"/>
<dbReference type="InterPro" id="IPR028098">
    <property type="entry name" value="Glyco_trans_4-like_N"/>
</dbReference>
<sequence>MIRVLHVLNNLGSGGAEAFLMNIYRNIDRSKVQFDFLIRSRENNQLKPEIEAMGGKVYIMPPFPQKLFANYKSVDKFLRDNAKKYTAIHVHANALIYVKPLELAYKYNIPCRIIHSHNTFTNVKILHNFNKNRIDKWVTHRFACSDLAAEWMFENKEYCFVPNGVNLEKFSYCEQDRNDIREKYNLKHKFVVGNVGRLTPQKNHVFLLEIFAEIYKKNTDARLLLVGDGEDKEKIEKWIQEKRLSEAVIFTGAVSNVAQYMSAMDVFLMPSQWEGLPVVLVEAQANGLPCIISDVITEQVDVCCIRRLSLYDNVCKWADEVMLTTRIKKECSELLDTFDIRHVAKSLENFYLNEGGL</sequence>
<reference evidence="3 4" key="1">
    <citation type="submission" date="2013-10" db="EMBL/GenBank/DDBJ databases">
        <title>The Genome Sequence of Ruminococcus lactaris CC59_002D.</title>
        <authorList>
            <consortium name="The Broad Institute Genomics Platform"/>
            <person name="Earl A."/>
            <person name="Allen-Vercoe E."/>
            <person name="Daigneault M."/>
            <person name="Young S.K."/>
            <person name="Zeng Q."/>
            <person name="Gargeya S."/>
            <person name="Fitzgerald M."/>
            <person name="Abouelleil A."/>
            <person name="Alvarado L."/>
            <person name="Chapman S.B."/>
            <person name="Gainer-Dewar J."/>
            <person name="Goldberg J."/>
            <person name="Griggs A."/>
            <person name="Gujja S."/>
            <person name="Hansen M."/>
            <person name="Howarth C."/>
            <person name="Imamovic A."/>
            <person name="Ireland A."/>
            <person name="Larimer J."/>
            <person name="McCowan C."/>
            <person name="Murphy C."/>
            <person name="Pearson M."/>
            <person name="Poon T.W."/>
            <person name="Priest M."/>
            <person name="Roberts A."/>
            <person name="Saif S."/>
            <person name="Shea T."/>
            <person name="Sykes S."/>
            <person name="Wortman J."/>
            <person name="Nusbaum C."/>
            <person name="Birren B."/>
        </authorList>
    </citation>
    <scope>NUCLEOTIDE SEQUENCE [LARGE SCALE GENOMIC DNA]</scope>
    <source>
        <strain evidence="3 4">CC59_002D</strain>
    </source>
</reference>
<dbReference type="PANTHER" id="PTHR45947">
    <property type="entry name" value="SULFOQUINOVOSYL TRANSFERASE SQD2"/>
    <property type="match status" value="1"/>
</dbReference>
<gene>
    <name evidence="3" type="ORF">HMPREF1202_01533</name>
</gene>
<evidence type="ECO:0000259" key="1">
    <source>
        <dbReference type="Pfam" id="PF00534"/>
    </source>
</evidence>
<evidence type="ECO:0008006" key="5">
    <source>
        <dbReference type="Google" id="ProtNLM"/>
    </source>
</evidence>
<dbReference type="EMBL" id="AZJE01000019">
    <property type="protein sequence ID" value="ETD22078.1"/>
    <property type="molecule type" value="Genomic_DNA"/>
</dbReference>
<dbReference type="PANTHER" id="PTHR45947:SF3">
    <property type="entry name" value="SULFOQUINOVOSYL TRANSFERASE SQD2"/>
    <property type="match status" value="1"/>
</dbReference>
<dbReference type="STRING" id="1073376.HMPREF1202_01533"/>
<dbReference type="HOGENOM" id="CLU_009583_33_1_9"/>
<dbReference type="Gene3D" id="3.40.50.2000">
    <property type="entry name" value="Glycogen Phosphorylase B"/>
    <property type="match status" value="2"/>
</dbReference>
<protein>
    <recommendedName>
        <fullName evidence="5">Glycosyltransferase subfamily 4-like N-terminal domain-containing protein</fullName>
    </recommendedName>
</protein>
<feature type="domain" description="Glycosyl transferase family 1" evidence="1">
    <location>
        <begin position="176"/>
        <end position="295"/>
    </location>
</feature>
<dbReference type="RefSeq" id="WP_023922019.1">
    <property type="nucleotide sequence ID" value="NZ_KI669408.1"/>
</dbReference>
<dbReference type="Pfam" id="PF00534">
    <property type="entry name" value="Glycos_transf_1"/>
    <property type="match status" value="1"/>
</dbReference>
<dbReference type="CDD" id="cd03812">
    <property type="entry name" value="GT4_CapH-like"/>
    <property type="match status" value="1"/>
</dbReference>
<evidence type="ECO:0000259" key="2">
    <source>
        <dbReference type="Pfam" id="PF13439"/>
    </source>
</evidence>
<dbReference type="SUPFAM" id="SSF53756">
    <property type="entry name" value="UDP-Glycosyltransferase/glycogen phosphorylase"/>
    <property type="match status" value="1"/>
</dbReference>